<feature type="chain" id="PRO_5021781953" description="Copper-binding protein" evidence="1">
    <location>
        <begin position="21"/>
        <end position="112"/>
    </location>
</feature>
<proteinExistence type="predicted"/>
<protein>
    <recommendedName>
        <fullName evidence="4">Copper-binding protein</fullName>
    </recommendedName>
</protein>
<dbReference type="AlphaFoldDB" id="A0A512NRY4"/>
<accession>A0A512NRY4</accession>
<dbReference type="RefSeq" id="WP_147157018.1">
    <property type="nucleotide sequence ID" value="NZ_BKAJ01000249.1"/>
</dbReference>
<feature type="signal peptide" evidence="1">
    <location>
        <begin position="1"/>
        <end position="20"/>
    </location>
</feature>
<comment type="caution">
    <text evidence="2">The sequence shown here is derived from an EMBL/GenBank/DDBJ whole genome shotgun (WGS) entry which is preliminary data.</text>
</comment>
<keyword evidence="1" id="KW-0732">Signal</keyword>
<evidence type="ECO:0000256" key="1">
    <source>
        <dbReference type="SAM" id="SignalP"/>
    </source>
</evidence>
<reference evidence="2 3" key="1">
    <citation type="submission" date="2019-07" db="EMBL/GenBank/DDBJ databases">
        <title>Whole genome shotgun sequence of Reyranella soli NBRC 108950.</title>
        <authorList>
            <person name="Hosoyama A."/>
            <person name="Uohara A."/>
            <person name="Ohji S."/>
            <person name="Ichikawa N."/>
        </authorList>
    </citation>
    <scope>NUCLEOTIDE SEQUENCE [LARGE SCALE GENOMIC DNA]</scope>
    <source>
        <strain evidence="2 3">NBRC 108950</strain>
    </source>
</reference>
<gene>
    <name evidence="2" type="ORF">RSO01_88940</name>
</gene>
<name>A0A512NRY4_9HYPH</name>
<dbReference type="Proteomes" id="UP000321058">
    <property type="component" value="Unassembled WGS sequence"/>
</dbReference>
<evidence type="ECO:0000313" key="3">
    <source>
        <dbReference type="Proteomes" id="UP000321058"/>
    </source>
</evidence>
<sequence length="112" mass="11885">MFRPTVLLFLALAWSGSAAAMCPPPRDDEVIAQGGAIVTGRVAETGVDANRRAWARLQVTGRHTGQAPDSVRLLAANAGLYTPMFQAGEVVTFIIRAPFGTSTVSLCESRKP</sequence>
<dbReference type="EMBL" id="BKAJ01000249">
    <property type="protein sequence ID" value="GEP61728.1"/>
    <property type="molecule type" value="Genomic_DNA"/>
</dbReference>
<evidence type="ECO:0000313" key="2">
    <source>
        <dbReference type="EMBL" id="GEP61728.1"/>
    </source>
</evidence>
<organism evidence="2 3">
    <name type="scientific">Reyranella soli</name>
    <dbReference type="NCBI Taxonomy" id="1230389"/>
    <lineage>
        <taxon>Bacteria</taxon>
        <taxon>Pseudomonadati</taxon>
        <taxon>Pseudomonadota</taxon>
        <taxon>Alphaproteobacteria</taxon>
        <taxon>Hyphomicrobiales</taxon>
        <taxon>Reyranellaceae</taxon>
        <taxon>Reyranella</taxon>
    </lineage>
</organism>
<keyword evidence="3" id="KW-1185">Reference proteome</keyword>
<evidence type="ECO:0008006" key="4">
    <source>
        <dbReference type="Google" id="ProtNLM"/>
    </source>
</evidence>